<dbReference type="Gene3D" id="1.20.120.530">
    <property type="entry name" value="GntR ligand-binding domain-like"/>
    <property type="match status" value="1"/>
</dbReference>
<accession>A0ABS8NNU2</accession>
<organism evidence="5 6">
    <name type="scientific">Rhodopirellula halodulae</name>
    <dbReference type="NCBI Taxonomy" id="2894198"/>
    <lineage>
        <taxon>Bacteria</taxon>
        <taxon>Pseudomonadati</taxon>
        <taxon>Planctomycetota</taxon>
        <taxon>Planctomycetia</taxon>
        <taxon>Pirellulales</taxon>
        <taxon>Pirellulaceae</taxon>
        <taxon>Rhodopirellula</taxon>
    </lineage>
</organism>
<evidence type="ECO:0000313" key="6">
    <source>
        <dbReference type="Proteomes" id="UP001430306"/>
    </source>
</evidence>
<dbReference type="InterPro" id="IPR036388">
    <property type="entry name" value="WH-like_DNA-bd_sf"/>
</dbReference>
<dbReference type="Pfam" id="PF00392">
    <property type="entry name" value="GntR"/>
    <property type="match status" value="1"/>
</dbReference>
<keyword evidence="3" id="KW-0804">Transcription</keyword>
<dbReference type="CDD" id="cd07377">
    <property type="entry name" value="WHTH_GntR"/>
    <property type="match status" value="1"/>
</dbReference>
<evidence type="ECO:0000256" key="3">
    <source>
        <dbReference type="ARBA" id="ARBA00023163"/>
    </source>
</evidence>
<dbReference type="SUPFAM" id="SSF48008">
    <property type="entry name" value="GntR ligand-binding domain-like"/>
    <property type="match status" value="1"/>
</dbReference>
<evidence type="ECO:0000256" key="2">
    <source>
        <dbReference type="ARBA" id="ARBA00023125"/>
    </source>
</evidence>
<protein>
    <submittedName>
        <fullName evidence="5">GntR family transcriptional regulator</fullName>
    </submittedName>
</protein>
<sequence length="234" mass="26511">MTVNLADRAYRHLRTRLSRGELAPGMRLVNRTLAADIGVSVIPVREAINRLASEGLVEQIPGAGAFVRKITREDLDDLYVLRDALESCAAGEAARNATSDQLDRFDEILKRVADTTDAIQKSKRGHSNKRQLHQWMDDEEAFHHLLIETSQNRLLAKVVDENRAITAVFECQRDSPKLLTAELAKRTLSSKRKLIEAIRKRDADQARQLMSQHIRRGQQTVVEFFFSDDAPGER</sequence>
<evidence type="ECO:0000313" key="5">
    <source>
        <dbReference type="EMBL" id="MCC9645165.1"/>
    </source>
</evidence>
<name>A0ABS8NNU2_9BACT</name>
<dbReference type="InterPro" id="IPR011711">
    <property type="entry name" value="GntR_C"/>
</dbReference>
<dbReference type="EMBL" id="JAJKFW010000063">
    <property type="protein sequence ID" value="MCC9645165.1"/>
    <property type="molecule type" value="Genomic_DNA"/>
</dbReference>
<dbReference type="InterPro" id="IPR000524">
    <property type="entry name" value="Tscrpt_reg_HTH_GntR"/>
</dbReference>
<keyword evidence="6" id="KW-1185">Reference proteome</keyword>
<dbReference type="Pfam" id="PF07729">
    <property type="entry name" value="FCD"/>
    <property type="match status" value="1"/>
</dbReference>
<dbReference type="PANTHER" id="PTHR43537">
    <property type="entry name" value="TRANSCRIPTIONAL REGULATOR, GNTR FAMILY"/>
    <property type="match status" value="1"/>
</dbReference>
<dbReference type="Gene3D" id="1.10.10.10">
    <property type="entry name" value="Winged helix-like DNA-binding domain superfamily/Winged helix DNA-binding domain"/>
    <property type="match status" value="1"/>
</dbReference>
<dbReference type="PANTHER" id="PTHR43537:SF24">
    <property type="entry name" value="GLUCONATE OPERON TRANSCRIPTIONAL REPRESSOR"/>
    <property type="match status" value="1"/>
</dbReference>
<dbReference type="InterPro" id="IPR036390">
    <property type="entry name" value="WH_DNA-bd_sf"/>
</dbReference>
<comment type="caution">
    <text evidence="5">The sequence shown here is derived from an EMBL/GenBank/DDBJ whole genome shotgun (WGS) entry which is preliminary data.</text>
</comment>
<evidence type="ECO:0000259" key="4">
    <source>
        <dbReference type="PROSITE" id="PS50949"/>
    </source>
</evidence>
<dbReference type="SUPFAM" id="SSF46785">
    <property type="entry name" value="Winged helix' DNA-binding domain"/>
    <property type="match status" value="1"/>
</dbReference>
<dbReference type="SMART" id="SM00895">
    <property type="entry name" value="FCD"/>
    <property type="match status" value="1"/>
</dbReference>
<dbReference type="RefSeq" id="WP_230276801.1">
    <property type="nucleotide sequence ID" value="NZ_JAJKFW010000063.1"/>
</dbReference>
<dbReference type="InterPro" id="IPR008920">
    <property type="entry name" value="TF_FadR/GntR_C"/>
</dbReference>
<dbReference type="Proteomes" id="UP001430306">
    <property type="component" value="Unassembled WGS sequence"/>
</dbReference>
<evidence type="ECO:0000256" key="1">
    <source>
        <dbReference type="ARBA" id="ARBA00023015"/>
    </source>
</evidence>
<reference evidence="5" key="1">
    <citation type="submission" date="2021-11" db="EMBL/GenBank/DDBJ databases">
        <title>Genome sequence.</title>
        <authorList>
            <person name="Sun Q."/>
        </authorList>
    </citation>
    <scope>NUCLEOTIDE SEQUENCE</scope>
    <source>
        <strain evidence="5">JC740</strain>
    </source>
</reference>
<gene>
    <name evidence="5" type="ORF">LOC71_23040</name>
</gene>
<keyword evidence="1" id="KW-0805">Transcription regulation</keyword>
<dbReference type="SMART" id="SM00345">
    <property type="entry name" value="HTH_GNTR"/>
    <property type="match status" value="1"/>
</dbReference>
<proteinExistence type="predicted"/>
<feature type="domain" description="HTH gntR-type" evidence="4">
    <location>
        <begin position="3"/>
        <end position="70"/>
    </location>
</feature>
<dbReference type="PROSITE" id="PS50949">
    <property type="entry name" value="HTH_GNTR"/>
    <property type="match status" value="1"/>
</dbReference>
<keyword evidence="2" id="KW-0238">DNA-binding</keyword>